<feature type="domain" description="DUF4126" evidence="2">
    <location>
        <begin position="13"/>
        <end position="182"/>
    </location>
</feature>
<comment type="caution">
    <text evidence="3">The sequence shown here is derived from an EMBL/GenBank/DDBJ whole genome shotgun (WGS) entry which is preliminary data.</text>
</comment>
<feature type="transmembrane region" description="Helical" evidence="1">
    <location>
        <begin position="49"/>
        <end position="74"/>
    </location>
</feature>
<keyword evidence="4" id="KW-1185">Reference proteome</keyword>
<sequence>MSDLAGFELIVGLAAGIGLAAASGFRVFVPLFGASVAARLGYLEPDPSFAWVTSPVATVVLGAAVVAELGAYLVPWLDNALDTVATPAAVVAGTVLAAFALGDAPEVLQWVLAVVAGGGTAGVVQAGTVAVRAGSLVSTGGLGNPLVALAEALLSVVVTVLAVVVPLLALVAVPVVVVVLLRRRKARTA</sequence>
<keyword evidence="1" id="KW-1133">Transmembrane helix</keyword>
<dbReference type="Pfam" id="PF13548">
    <property type="entry name" value="DUF4126"/>
    <property type="match status" value="1"/>
</dbReference>
<dbReference type="InterPro" id="IPR025196">
    <property type="entry name" value="DUF4126"/>
</dbReference>
<keyword evidence="1" id="KW-0472">Membrane</keyword>
<name>A0ABU9E7S8_9BACT</name>
<reference evidence="3 4" key="1">
    <citation type="submission" date="2024-02" db="EMBL/GenBank/DDBJ databases">
        <title>A novel Gemmatimonadota bacterium.</title>
        <authorList>
            <person name="Du Z.-J."/>
            <person name="Ye Y.-Q."/>
        </authorList>
    </citation>
    <scope>NUCLEOTIDE SEQUENCE [LARGE SCALE GENOMIC DNA]</scope>
    <source>
        <strain evidence="3 4">DH-20</strain>
    </source>
</reference>
<dbReference type="RefSeq" id="WP_405286642.1">
    <property type="nucleotide sequence ID" value="NZ_JBBHLI010000003.1"/>
</dbReference>
<keyword evidence="1" id="KW-0812">Transmembrane</keyword>
<evidence type="ECO:0000313" key="3">
    <source>
        <dbReference type="EMBL" id="MEK9500791.1"/>
    </source>
</evidence>
<proteinExistence type="predicted"/>
<accession>A0ABU9E7S8</accession>
<dbReference type="Proteomes" id="UP001484239">
    <property type="component" value="Unassembled WGS sequence"/>
</dbReference>
<organism evidence="3 4">
    <name type="scientific">Gaopeijia maritima</name>
    <dbReference type="NCBI Taxonomy" id="3119007"/>
    <lineage>
        <taxon>Bacteria</taxon>
        <taxon>Pseudomonadati</taxon>
        <taxon>Gemmatimonadota</taxon>
        <taxon>Longimicrobiia</taxon>
        <taxon>Gaopeijiales</taxon>
        <taxon>Gaopeijiaceae</taxon>
        <taxon>Gaopeijia</taxon>
    </lineage>
</organism>
<gene>
    <name evidence="3" type="ORF">WI372_07370</name>
</gene>
<evidence type="ECO:0000256" key="1">
    <source>
        <dbReference type="SAM" id="Phobius"/>
    </source>
</evidence>
<feature type="transmembrane region" description="Helical" evidence="1">
    <location>
        <begin position="81"/>
        <end position="102"/>
    </location>
</feature>
<dbReference type="EMBL" id="JBBHLI010000003">
    <property type="protein sequence ID" value="MEK9500791.1"/>
    <property type="molecule type" value="Genomic_DNA"/>
</dbReference>
<feature type="transmembrane region" description="Helical" evidence="1">
    <location>
        <begin position="7"/>
        <end position="29"/>
    </location>
</feature>
<evidence type="ECO:0000259" key="2">
    <source>
        <dbReference type="Pfam" id="PF13548"/>
    </source>
</evidence>
<feature type="transmembrane region" description="Helical" evidence="1">
    <location>
        <begin position="152"/>
        <end position="181"/>
    </location>
</feature>
<evidence type="ECO:0000313" key="4">
    <source>
        <dbReference type="Proteomes" id="UP001484239"/>
    </source>
</evidence>
<protein>
    <submittedName>
        <fullName evidence="3">DUF4126 domain-containing protein</fullName>
    </submittedName>
</protein>